<reference evidence="2 3" key="1">
    <citation type="submission" date="2019-09" db="EMBL/GenBank/DDBJ databases">
        <title>Genome sequence and assembly of Flavobacterium sp.</title>
        <authorList>
            <person name="Chhetri G."/>
        </authorList>
    </citation>
    <scope>NUCLEOTIDE SEQUENCE [LARGE SCALE GENOMIC DNA]</scope>
    <source>
        <strain evidence="2 3">SNL9</strain>
    </source>
</reference>
<evidence type="ECO:0000256" key="1">
    <source>
        <dbReference type="SAM" id="Phobius"/>
    </source>
</evidence>
<organism evidence="2 3">
    <name type="scientific">Paenimyroides baculatum</name>
    <dbReference type="NCBI Taxonomy" id="2608000"/>
    <lineage>
        <taxon>Bacteria</taxon>
        <taxon>Pseudomonadati</taxon>
        <taxon>Bacteroidota</taxon>
        <taxon>Flavobacteriia</taxon>
        <taxon>Flavobacteriales</taxon>
        <taxon>Flavobacteriaceae</taxon>
        <taxon>Paenimyroides</taxon>
    </lineage>
</organism>
<feature type="transmembrane region" description="Helical" evidence="1">
    <location>
        <begin position="5"/>
        <end position="22"/>
    </location>
</feature>
<name>A0A5M6CPH4_9FLAO</name>
<keyword evidence="3" id="KW-1185">Reference proteome</keyword>
<keyword evidence="1" id="KW-1133">Transmembrane helix</keyword>
<feature type="transmembrane region" description="Helical" evidence="1">
    <location>
        <begin position="83"/>
        <end position="102"/>
    </location>
</feature>
<gene>
    <name evidence="2" type="ORF">F0460_05440</name>
</gene>
<dbReference type="RefSeq" id="WP_150011057.1">
    <property type="nucleotide sequence ID" value="NZ_VWSG01000003.1"/>
</dbReference>
<sequence length="110" mass="13044">MKKIIALLLSIITIIICSWLILKNIDYLDIASNKTDWYTMDSKRKIDERIDIDFFEKQILKDRIYQSRNNSRIQSNMAFETQVFAFIIIIVQLVLLVFIIMMPSKLKNLV</sequence>
<evidence type="ECO:0000313" key="3">
    <source>
        <dbReference type="Proteomes" id="UP000325141"/>
    </source>
</evidence>
<accession>A0A5M6CPH4</accession>
<comment type="caution">
    <text evidence="2">The sequence shown here is derived from an EMBL/GenBank/DDBJ whole genome shotgun (WGS) entry which is preliminary data.</text>
</comment>
<evidence type="ECO:0000313" key="2">
    <source>
        <dbReference type="EMBL" id="KAA5535882.1"/>
    </source>
</evidence>
<keyword evidence="1" id="KW-0812">Transmembrane</keyword>
<dbReference type="AlphaFoldDB" id="A0A5M6CPH4"/>
<dbReference type="EMBL" id="VWSG01000003">
    <property type="protein sequence ID" value="KAA5535882.1"/>
    <property type="molecule type" value="Genomic_DNA"/>
</dbReference>
<protein>
    <submittedName>
        <fullName evidence="2">Uncharacterized protein</fullName>
    </submittedName>
</protein>
<proteinExistence type="predicted"/>
<keyword evidence="1" id="KW-0472">Membrane</keyword>
<dbReference type="Proteomes" id="UP000325141">
    <property type="component" value="Unassembled WGS sequence"/>
</dbReference>